<feature type="transmembrane region" description="Helical" evidence="6">
    <location>
        <begin position="96"/>
        <end position="119"/>
    </location>
</feature>
<keyword evidence="4 6" id="KW-1133">Transmembrane helix</keyword>
<dbReference type="PANTHER" id="PTHR12778:SF10">
    <property type="entry name" value="MAJOR FACILITATOR SUPERFAMILY DOMAIN-CONTAINING PROTEIN 3"/>
    <property type="match status" value="1"/>
</dbReference>
<feature type="transmembrane region" description="Helical" evidence="6">
    <location>
        <begin position="164"/>
        <end position="182"/>
    </location>
</feature>
<accession>A0A7C4ET69</accession>
<feature type="transmembrane region" description="Helical" evidence="6">
    <location>
        <begin position="270"/>
        <end position="293"/>
    </location>
</feature>
<feature type="transmembrane region" description="Helical" evidence="6">
    <location>
        <begin position="234"/>
        <end position="258"/>
    </location>
</feature>
<sequence length="408" mass="43845">MGRTKKLLIVSVLYFAEGFPYGLIEQTFPIYFRVHGMSLAPLGFLSLLSLPYALKFFWAPAVDFLGARRHWIVAAQFCMAAALLLLIPLNPSEPVLFLWVVMGAFAVLSATQDIAVDAYTIELLQASEMGIANGFRQAAYRMALVIAGGLFIALGGWIGWKPMFVCASVVLLCCAVASLKLPRIDARRPPISAARLIAPVRDLLARPGLFPVVAFILLYKLGDLAMGPMVRPFWLAYGLTTTEIGLITGSIGVASSIVGGLAGGLFMARFGIFHGLWFLGIWQAVSNLSYAWIATLPPGNNSLIYAASAIESFCAGLGAAAFLAFLMVICSKEFSATQYALLSALFRATGILAGSLSGIATDSVGFSQYFGLTFLLSLPSFVFLPWVRRWIPLENGAGLGTSRSPART</sequence>
<evidence type="ECO:0000256" key="5">
    <source>
        <dbReference type="ARBA" id="ARBA00023136"/>
    </source>
</evidence>
<dbReference type="InterPro" id="IPR011701">
    <property type="entry name" value="MFS"/>
</dbReference>
<keyword evidence="2" id="KW-0813">Transport</keyword>
<evidence type="ECO:0000256" key="1">
    <source>
        <dbReference type="ARBA" id="ARBA00004141"/>
    </source>
</evidence>
<dbReference type="AlphaFoldDB" id="A0A7C4ET69"/>
<feature type="transmembrane region" description="Helical" evidence="6">
    <location>
        <begin position="305"/>
        <end position="327"/>
    </location>
</feature>
<dbReference type="InterPro" id="IPR036259">
    <property type="entry name" value="MFS_trans_sf"/>
</dbReference>
<evidence type="ECO:0000256" key="3">
    <source>
        <dbReference type="ARBA" id="ARBA00022692"/>
    </source>
</evidence>
<dbReference type="Gene3D" id="1.20.1250.20">
    <property type="entry name" value="MFS general substrate transporter like domains"/>
    <property type="match status" value="2"/>
</dbReference>
<comment type="subcellular location">
    <subcellularLocation>
        <location evidence="1">Membrane</location>
        <topology evidence="1">Multi-pass membrane protein</topology>
    </subcellularLocation>
</comment>
<keyword evidence="3 6" id="KW-0812">Transmembrane</keyword>
<organism evidence="7">
    <name type="scientific">Desulfomonile tiedjei</name>
    <dbReference type="NCBI Taxonomy" id="2358"/>
    <lineage>
        <taxon>Bacteria</taxon>
        <taxon>Pseudomonadati</taxon>
        <taxon>Thermodesulfobacteriota</taxon>
        <taxon>Desulfomonilia</taxon>
        <taxon>Desulfomonilales</taxon>
        <taxon>Desulfomonilaceae</taxon>
        <taxon>Desulfomonile</taxon>
    </lineage>
</organism>
<feature type="transmembrane region" description="Helical" evidence="6">
    <location>
        <begin position="30"/>
        <end position="50"/>
    </location>
</feature>
<feature type="transmembrane region" description="Helical" evidence="6">
    <location>
        <begin position="203"/>
        <end position="222"/>
    </location>
</feature>
<evidence type="ECO:0000256" key="4">
    <source>
        <dbReference type="ARBA" id="ARBA00022989"/>
    </source>
</evidence>
<protein>
    <submittedName>
        <fullName evidence="7">MFS transporter</fullName>
    </submittedName>
</protein>
<reference evidence="7" key="1">
    <citation type="journal article" date="2020" name="mSystems">
        <title>Genome- and Community-Level Interaction Insights into Carbon Utilization and Element Cycling Functions of Hydrothermarchaeota in Hydrothermal Sediment.</title>
        <authorList>
            <person name="Zhou Z."/>
            <person name="Liu Y."/>
            <person name="Xu W."/>
            <person name="Pan J."/>
            <person name="Luo Z.H."/>
            <person name="Li M."/>
        </authorList>
    </citation>
    <scope>NUCLEOTIDE SEQUENCE [LARGE SCALE GENOMIC DNA]</scope>
    <source>
        <strain evidence="7">SpSt-769</strain>
    </source>
</reference>
<feature type="transmembrane region" description="Helical" evidence="6">
    <location>
        <begin position="339"/>
        <end position="360"/>
    </location>
</feature>
<dbReference type="InterPro" id="IPR004752">
    <property type="entry name" value="AmpG_permease/AT-1"/>
</dbReference>
<dbReference type="GO" id="GO:0016020">
    <property type="term" value="C:membrane"/>
    <property type="evidence" value="ECO:0007669"/>
    <property type="project" value="UniProtKB-SubCell"/>
</dbReference>
<dbReference type="EMBL" id="DTGT01000021">
    <property type="protein sequence ID" value="HGH59794.1"/>
    <property type="molecule type" value="Genomic_DNA"/>
</dbReference>
<dbReference type="GO" id="GO:0022857">
    <property type="term" value="F:transmembrane transporter activity"/>
    <property type="evidence" value="ECO:0007669"/>
    <property type="project" value="InterPro"/>
</dbReference>
<evidence type="ECO:0000313" key="7">
    <source>
        <dbReference type="EMBL" id="HGH59794.1"/>
    </source>
</evidence>
<keyword evidence="5 6" id="KW-0472">Membrane</keyword>
<evidence type="ECO:0000256" key="2">
    <source>
        <dbReference type="ARBA" id="ARBA00022448"/>
    </source>
</evidence>
<comment type="caution">
    <text evidence="7">The sequence shown here is derived from an EMBL/GenBank/DDBJ whole genome shotgun (WGS) entry which is preliminary data.</text>
</comment>
<gene>
    <name evidence="7" type="ORF">ENV54_00695</name>
</gene>
<proteinExistence type="predicted"/>
<dbReference type="PANTHER" id="PTHR12778">
    <property type="entry name" value="SOLUTE CARRIER FAMILY 33 ACETYL-COA TRANSPORTER -RELATED"/>
    <property type="match status" value="1"/>
</dbReference>
<name>A0A7C4ET69_9BACT</name>
<dbReference type="Pfam" id="PF07690">
    <property type="entry name" value="MFS_1"/>
    <property type="match status" value="1"/>
</dbReference>
<dbReference type="SUPFAM" id="SSF103473">
    <property type="entry name" value="MFS general substrate transporter"/>
    <property type="match status" value="1"/>
</dbReference>
<feature type="transmembrane region" description="Helical" evidence="6">
    <location>
        <begin position="139"/>
        <end position="158"/>
    </location>
</feature>
<feature type="transmembrane region" description="Helical" evidence="6">
    <location>
        <begin position="7"/>
        <end position="24"/>
    </location>
</feature>
<feature type="transmembrane region" description="Helical" evidence="6">
    <location>
        <begin position="366"/>
        <end position="387"/>
    </location>
</feature>
<evidence type="ECO:0000256" key="6">
    <source>
        <dbReference type="SAM" id="Phobius"/>
    </source>
</evidence>
<feature type="transmembrane region" description="Helical" evidence="6">
    <location>
        <begin position="71"/>
        <end position="90"/>
    </location>
</feature>